<organism evidence="3 4">
    <name type="scientific">Dermatophagoides farinae</name>
    <name type="common">American house dust mite</name>
    <dbReference type="NCBI Taxonomy" id="6954"/>
    <lineage>
        <taxon>Eukaryota</taxon>
        <taxon>Metazoa</taxon>
        <taxon>Ecdysozoa</taxon>
        <taxon>Arthropoda</taxon>
        <taxon>Chelicerata</taxon>
        <taxon>Arachnida</taxon>
        <taxon>Acari</taxon>
        <taxon>Acariformes</taxon>
        <taxon>Sarcoptiformes</taxon>
        <taxon>Astigmata</taxon>
        <taxon>Psoroptidia</taxon>
        <taxon>Analgoidea</taxon>
        <taxon>Pyroglyphidae</taxon>
        <taxon>Dermatophagoidinae</taxon>
        <taxon>Dermatophagoides</taxon>
    </lineage>
</organism>
<comment type="similarity">
    <text evidence="1">Belongs to the phospholipase D family.</text>
</comment>
<evidence type="ECO:0000259" key="2">
    <source>
        <dbReference type="PROSITE" id="PS50035"/>
    </source>
</evidence>
<evidence type="ECO:0000256" key="1">
    <source>
        <dbReference type="ARBA" id="ARBA00008664"/>
    </source>
</evidence>
<dbReference type="InterPro" id="IPR050874">
    <property type="entry name" value="Diverse_PLD-related"/>
</dbReference>
<keyword evidence="4" id="KW-1185">Reference proteome</keyword>
<dbReference type="PANTHER" id="PTHR10185">
    <property type="entry name" value="PHOSPHOLIPASE D - RELATED"/>
    <property type="match status" value="1"/>
</dbReference>
<dbReference type="PROSITE" id="PS50035">
    <property type="entry name" value="PLD"/>
    <property type="match status" value="2"/>
</dbReference>
<feature type="domain" description="PLD phosphodiesterase" evidence="2">
    <location>
        <begin position="268"/>
        <end position="295"/>
    </location>
</feature>
<dbReference type="Proteomes" id="UP000790347">
    <property type="component" value="Unassembled WGS sequence"/>
</dbReference>
<dbReference type="CDD" id="cd09106">
    <property type="entry name" value="PLDc_vPLD3_4_5_like_1"/>
    <property type="match status" value="1"/>
</dbReference>
<dbReference type="PANTHER" id="PTHR10185:SF17">
    <property type="entry name" value="GM01519P-RELATED"/>
    <property type="match status" value="1"/>
</dbReference>
<dbReference type="InterPro" id="IPR001736">
    <property type="entry name" value="PLipase_D/transphosphatidylase"/>
</dbReference>
<dbReference type="Gene3D" id="3.30.870.10">
    <property type="entry name" value="Endonuclease Chain A"/>
    <property type="match status" value="2"/>
</dbReference>
<dbReference type="InterPro" id="IPR032803">
    <property type="entry name" value="PLDc_3"/>
</dbReference>
<accession>A0A922IDI4</accession>
<evidence type="ECO:0000313" key="3">
    <source>
        <dbReference type="EMBL" id="KAH9527324.1"/>
    </source>
</evidence>
<dbReference type="GO" id="GO:0003824">
    <property type="term" value="F:catalytic activity"/>
    <property type="evidence" value="ECO:0007669"/>
    <property type="project" value="InterPro"/>
</dbReference>
<evidence type="ECO:0000313" key="4">
    <source>
        <dbReference type="Proteomes" id="UP000790347"/>
    </source>
</evidence>
<dbReference type="InterPro" id="IPR006696">
    <property type="entry name" value="DUF423"/>
</dbReference>
<reference evidence="3" key="1">
    <citation type="submission" date="2013-05" db="EMBL/GenBank/DDBJ databases">
        <authorList>
            <person name="Yim A.K.Y."/>
            <person name="Chan T.F."/>
            <person name="Ji K.M."/>
            <person name="Liu X.Y."/>
            <person name="Zhou J.W."/>
            <person name="Li R.Q."/>
            <person name="Yang K.Y."/>
            <person name="Li J."/>
            <person name="Li M."/>
            <person name="Law P.T.W."/>
            <person name="Wu Y.L."/>
            <person name="Cai Z.L."/>
            <person name="Qin H."/>
            <person name="Bao Y."/>
            <person name="Leung R.K.K."/>
            <person name="Ng P.K.S."/>
            <person name="Zou J."/>
            <person name="Zhong X.J."/>
            <person name="Ran P.X."/>
            <person name="Zhong N.S."/>
            <person name="Liu Z.G."/>
            <person name="Tsui S.K.W."/>
        </authorList>
    </citation>
    <scope>NUCLEOTIDE SEQUENCE</scope>
    <source>
        <strain evidence="3">Derf</strain>
        <tissue evidence="3">Whole organism</tissue>
    </source>
</reference>
<dbReference type="AlphaFoldDB" id="A0A922IDI4"/>
<comment type="caution">
    <text evidence="3">The sequence shown here is derived from an EMBL/GenBank/DDBJ whole genome shotgun (WGS) entry which is preliminary data.</text>
</comment>
<feature type="domain" description="PLD phosphodiesterase" evidence="2">
    <location>
        <begin position="490"/>
        <end position="516"/>
    </location>
</feature>
<sequence>MSSLQSYINIPKDLLYHCFSYLNYSSQKMATQSATPKLDFKLITEYYSSSPWIKIAAITGAAAVVMGAYGAHGLKNTEKRAIYETANKYHFYHSLALLATPFVRRSNLVGSLFLGGIAIFSGTCYCNAITDNNLVVRFTPIGVSGTLFTRRSFIVETLPHELNYNDENKSKPTADAWLELINSANHSIDIASMYWTMFGKDVMQNPVPESKKGEKFIAALIDAARNRSIRLRIAVNDEKSNDNDNNEDLKLLQKYSQIRRVNFVRLIGAGVLHTKFIIVDRKDFYIGSANMDWRSLTHVKELGIIIQNNPELAEDLLKIFDIYWSMGEQNSVIPMPWPSIYDARYNVTNPYRNQINPDDDEYSIFLTSSPRQFCSSTRTNDLDAIIDIINEAEKFIYIAVMDYYPLFLYEKKSHYWPIIDDALRRAVWERNVHVRLLASHWNDTRPYMTLFLKSLQALNGGDNENTLNGSIETKLFTFPMCPFIKNPIPYSEVNHNKYMITDKVVYIGTSNWSADYFVNTAGVGIVMNVTTTNSKHSTSLYNQIQRIFLRDWNSNYAKNIG</sequence>
<dbReference type="EMBL" id="ASGP02000001">
    <property type="protein sequence ID" value="KAH9527324.1"/>
    <property type="molecule type" value="Genomic_DNA"/>
</dbReference>
<gene>
    <name evidence="3" type="ORF">DERF_001346</name>
</gene>
<reference evidence="3" key="2">
    <citation type="journal article" date="2022" name="Res Sq">
        <title>Comparative Genomics Reveals Insights into the Divergent Evolution of Astigmatic Mites and Household Pest Adaptations.</title>
        <authorList>
            <person name="Xiong Q."/>
            <person name="Wan A.T.-Y."/>
            <person name="Liu X.-Y."/>
            <person name="Fung C.S.-H."/>
            <person name="Xiao X."/>
            <person name="Malainual N."/>
            <person name="Hou J."/>
            <person name="Wang L."/>
            <person name="Wang M."/>
            <person name="Yang K."/>
            <person name="Cui Y."/>
            <person name="Leung E."/>
            <person name="Nong W."/>
            <person name="Shin S.-K."/>
            <person name="Au S."/>
            <person name="Jeong K.Y."/>
            <person name="Chew F.T."/>
            <person name="Hui J."/>
            <person name="Leung T.F."/>
            <person name="Tungtrongchitr A."/>
            <person name="Zhong N."/>
            <person name="Liu Z."/>
            <person name="Tsui S."/>
        </authorList>
    </citation>
    <scope>NUCLEOTIDE SEQUENCE</scope>
    <source>
        <strain evidence="3">Derf</strain>
        <tissue evidence="3">Whole organism</tissue>
    </source>
</reference>
<name>A0A922IDI4_DERFA</name>
<dbReference type="Pfam" id="PF13918">
    <property type="entry name" value="PLDc_3"/>
    <property type="match status" value="1"/>
</dbReference>
<dbReference type="Pfam" id="PF04241">
    <property type="entry name" value="DUF423"/>
    <property type="match status" value="1"/>
</dbReference>
<dbReference type="CDD" id="cd09107">
    <property type="entry name" value="PLDc_vPLD3_4_5_like_2"/>
    <property type="match status" value="1"/>
</dbReference>
<dbReference type="SMART" id="SM00155">
    <property type="entry name" value="PLDc"/>
    <property type="match status" value="2"/>
</dbReference>
<dbReference type="SUPFAM" id="SSF56024">
    <property type="entry name" value="Phospholipase D/nuclease"/>
    <property type="match status" value="2"/>
</dbReference>
<protein>
    <recommendedName>
        <fullName evidence="2">PLD phosphodiesterase domain-containing protein</fullName>
    </recommendedName>
</protein>
<proteinExistence type="inferred from homology"/>